<sequence>MKPLKKFSDVPGPSVIIPEGVYKIYTHLTNINLISMTLTGAPPIVNLWHENTEPQSKWRITYEEKYEAHLIYNERAPSKSLFVADYSDVFVEKRPIIYRPPHFWAFKSAGDKDVYFIESMHNFHVLDVNGSNMADGTRIIAWPYKGSANQKFKLVRV</sequence>
<organism evidence="2 3">
    <name type="scientific">Pseudomonas gingeri</name>
    <dbReference type="NCBI Taxonomy" id="117681"/>
    <lineage>
        <taxon>Bacteria</taxon>
        <taxon>Pseudomonadati</taxon>
        <taxon>Pseudomonadota</taxon>
        <taxon>Gammaproteobacteria</taxon>
        <taxon>Pseudomonadales</taxon>
        <taxon>Pseudomonadaceae</taxon>
        <taxon>Pseudomonas</taxon>
    </lineage>
</organism>
<dbReference type="CDD" id="cd23445">
    <property type="entry name" value="beta-trefoil_Ricin_HA17-like"/>
    <property type="match status" value="1"/>
</dbReference>
<reference evidence="2 3" key="1">
    <citation type="submission" date="2020-04" db="EMBL/GenBank/DDBJ databases">
        <title>Molecular characterization of pseudomonads from Agaricus bisporus reveal novel blotch 2 pathogens in Western Europe.</title>
        <authorList>
            <person name="Taparia T."/>
            <person name="Krijger M."/>
            <person name="Haynes E."/>
            <person name="Elpinstone J.G."/>
            <person name="Noble R."/>
            <person name="Van Der Wolf J."/>
        </authorList>
    </citation>
    <scope>NUCLEOTIDE SEQUENCE [LARGE SCALE GENOMIC DNA]</scope>
    <source>
        <strain evidence="2 3">F1001</strain>
    </source>
</reference>
<dbReference type="InterPro" id="IPR035992">
    <property type="entry name" value="Ricin_B-like_lectins"/>
</dbReference>
<dbReference type="Proteomes" id="UP000582981">
    <property type="component" value="Unassembled WGS sequence"/>
</dbReference>
<comment type="caution">
    <text evidence="2">The sequence shown here is derived from an EMBL/GenBank/DDBJ whole genome shotgun (WGS) entry which is preliminary data.</text>
</comment>
<dbReference type="Pfam" id="PF14200">
    <property type="entry name" value="RicinB_lectin_2"/>
    <property type="match status" value="1"/>
</dbReference>
<evidence type="ECO:0000313" key="3">
    <source>
        <dbReference type="Proteomes" id="UP000582981"/>
    </source>
</evidence>
<dbReference type="SUPFAM" id="SSF50370">
    <property type="entry name" value="Ricin B-like lectins"/>
    <property type="match status" value="1"/>
</dbReference>
<evidence type="ECO:0000259" key="1">
    <source>
        <dbReference type="Pfam" id="PF14200"/>
    </source>
</evidence>
<name>A0A7Y7WKF0_9PSED</name>
<proteinExistence type="predicted"/>
<dbReference type="AlphaFoldDB" id="A0A7Y7WKF0"/>
<dbReference type="Gene3D" id="2.80.10.50">
    <property type="match status" value="1"/>
</dbReference>
<accession>A0A7Y7WKF0</accession>
<gene>
    <name evidence="2" type="ORF">HX829_30965</name>
</gene>
<feature type="domain" description="Ricin B lectin" evidence="1">
    <location>
        <begin position="104"/>
        <end position="155"/>
    </location>
</feature>
<dbReference type="InterPro" id="IPR000772">
    <property type="entry name" value="Ricin_B_lectin"/>
</dbReference>
<dbReference type="EMBL" id="JACAPU010000047">
    <property type="protein sequence ID" value="NWB50898.1"/>
    <property type="molecule type" value="Genomic_DNA"/>
</dbReference>
<evidence type="ECO:0000313" key="2">
    <source>
        <dbReference type="EMBL" id="NWB50898.1"/>
    </source>
</evidence>
<protein>
    <submittedName>
        <fullName evidence="2">RICIN domain-containing protein</fullName>
    </submittedName>
</protein>